<name>A0A1R0XD02_9BACL</name>
<evidence type="ECO:0000313" key="3">
    <source>
        <dbReference type="Proteomes" id="UP000187465"/>
    </source>
</evidence>
<evidence type="ECO:0008006" key="4">
    <source>
        <dbReference type="Google" id="ProtNLM"/>
    </source>
</evidence>
<protein>
    <recommendedName>
        <fullName evidence="4">Lantibiotic immunity ABC transporter MutE/EpiE family permease subunit</fullName>
    </recommendedName>
</protein>
<accession>A0A1R0XD02</accession>
<evidence type="ECO:0000256" key="1">
    <source>
        <dbReference type="SAM" id="Phobius"/>
    </source>
</evidence>
<dbReference type="CDD" id="cd21807">
    <property type="entry name" value="ABC-2_lan_permease_MutE_EpiE-like"/>
    <property type="match status" value="1"/>
</dbReference>
<keyword evidence="1" id="KW-0812">Transmembrane</keyword>
<dbReference type="Pfam" id="PF12730">
    <property type="entry name" value="ABC2_membrane_4"/>
    <property type="match status" value="1"/>
</dbReference>
<sequence length="248" mass="27874">MIHYLLSENIKFKRTFSRKLIVVVPLFFLLFSFFTQQNLQTEDHYFMEMVFNWWPLLFMTIGSALLSTLSNNKDRKAGGYRSLSSHGISIVKLWLSKIIVVSYYLLLSSLLLIAVMYLSGLLFPLGAAPLSEITTAAMVVWLTSLGMIPIYLFLAEQFGSVVSILAGLFGMIVSVLAADQPSWIYVPWSWALRLMCPIVGVRPNGVALSAQDALRDSSVILPGIVVSLVFFLVTLTLTSCWFSRREVR</sequence>
<keyword evidence="1" id="KW-0472">Membrane</keyword>
<organism evidence="2 3">
    <name type="scientific">Paenibacillus odorifer</name>
    <dbReference type="NCBI Taxonomy" id="189426"/>
    <lineage>
        <taxon>Bacteria</taxon>
        <taxon>Bacillati</taxon>
        <taxon>Bacillota</taxon>
        <taxon>Bacilli</taxon>
        <taxon>Bacillales</taxon>
        <taxon>Paenibacillaceae</taxon>
        <taxon>Paenibacillus</taxon>
    </lineage>
</organism>
<keyword evidence="1" id="KW-1133">Transmembrane helix</keyword>
<feature type="transmembrane region" description="Helical" evidence="1">
    <location>
        <begin position="93"/>
        <end position="118"/>
    </location>
</feature>
<feature type="transmembrane region" description="Helical" evidence="1">
    <location>
        <begin position="20"/>
        <end position="39"/>
    </location>
</feature>
<comment type="caution">
    <text evidence="2">The sequence shown here is derived from an EMBL/GenBank/DDBJ whole genome shotgun (WGS) entry which is preliminary data.</text>
</comment>
<dbReference type="InterPro" id="IPR021205">
    <property type="entry name" value="Lanti_perm_SpaE/MutE/EpiE-like"/>
</dbReference>
<dbReference type="EMBL" id="MKQP01000015">
    <property type="protein sequence ID" value="OMD32934.1"/>
    <property type="molecule type" value="Genomic_DNA"/>
</dbReference>
<proteinExistence type="predicted"/>
<evidence type="ECO:0000313" key="2">
    <source>
        <dbReference type="EMBL" id="OMD32934.1"/>
    </source>
</evidence>
<feature type="transmembrane region" description="Helical" evidence="1">
    <location>
        <begin position="219"/>
        <end position="242"/>
    </location>
</feature>
<dbReference type="NCBIfam" id="TIGR03732">
    <property type="entry name" value="lanti_perm_MutE"/>
    <property type="match status" value="1"/>
</dbReference>
<feature type="transmembrane region" description="Helical" evidence="1">
    <location>
        <begin position="161"/>
        <end position="178"/>
    </location>
</feature>
<dbReference type="Proteomes" id="UP000187465">
    <property type="component" value="Unassembled WGS sequence"/>
</dbReference>
<reference evidence="2 3" key="1">
    <citation type="submission" date="2016-10" db="EMBL/GenBank/DDBJ databases">
        <title>Paenibacillus species isolates.</title>
        <authorList>
            <person name="Beno S.M."/>
        </authorList>
    </citation>
    <scope>NUCLEOTIDE SEQUENCE [LARGE SCALE GENOMIC DNA]</scope>
    <source>
        <strain evidence="2 3">FSL H7-0604</strain>
    </source>
</reference>
<dbReference type="RefSeq" id="WP_036675878.1">
    <property type="nucleotide sequence ID" value="NZ_JARLKA010000033.1"/>
</dbReference>
<feature type="transmembrane region" description="Helical" evidence="1">
    <location>
        <begin position="133"/>
        <end position="154"/>
    </location>
</feature>
<dbReference type="AlphaFoldDB" id="A0A1R0XD02"/>
<gene>
    <name evidence="2" type="ORF">BJP51_13260</name>
</gene>
<feature type="transmembrane region" description="Helical" evidence="1">
    <location>
        <begin position="51"/>
        <end position="72"/>
    </location>
</feature>